<gene>
    <name evidence="1" type="ORF">METZ01_LOCUS425778</name>
</gene>
<dbReference type="AlphaFoldDB" id="A0A382XPX2"/>
<dbReference type="EMBL" id="UINC01169403">
    <property type="protein sequence ID" value="SVD72924.1"/>
    <property type="molecule type" value="Genomic_DNA"/>
</dbReference>
<organism evidence="1">
    <name type="scientific">marine metagenome</name>
    <dbReference type="NCBI Taxonomy" id="408172"/>
    <lineage>
        <taxon>unclassified sequences</taxon>
        <taxon>metagenomes</taxon>
        <taxon>ecological metagenomes</taxon>
    </lineage>
</organism>
<reference evidence="1" key="1">
    <citation type="submission" date="2018-05" db="EMBL/GenBank/DDBJ databases">
        <authorList>
            <person name="Lanie J.A."/>
            <person name="Ng W.-L."/>
            <person name="Kazmierczak K.M."/>
            <person name="Andrzejewski T.M."/>
            <person name="Davidsen T.M."/>
            <person name="Wayne K.J."/>
            <person name="Tettelin H."/>
            <person name="Glass J.I."/>
            <person name="Rusch D."/>
            <person name="Podicherti R."/>
            <person name="Tsui H.-C.T."/>
            <person name="Winkler M.E."/>
        </authorList>
    </citation>
    <scope>NUCLEOTIDE SEQUENCE</scope>
</reference>
<sequence length="197" mass="23434">MTLDEFTSLNIFHTISSIQYDKNELIIINIESEKEQLIIEPPKIKNDPNSLHTKIKDLIEICQNDLKKMALRFNKTLIEYINYKIELYHKNELKDALVTLPLSFEKNKIKKMFSENDQYLHAVTSFFPGPLSTDSIIQAAHYNNREEKILAMQKRYDQYIDKKGFKRKKALDLLVDEFRPWKKNTIIKYLKIPILQR</sequence>
<evidence type="ECO:0000313" key="1">
    <source>
        <dbReference type="EMBL" id="SVD72924.1"/>
    </source>
</evidence>
<protein>
    <submittedName>
        <fullName evidence="1">Uncharacterized protein</fullName>
    </submittedName>
</protein>
<accession>A0A382XPX2</accession>
<name>A0A382XPX2_9ZZZZ</name>
<proteinExistence type="predicted"/>